<keyword evidence="1" id="KW-0808">Transferase</keyword>
<dbReference type="InterPro" id="IPR011004">
    <property type="entry name" value="Trimer_LpxA-like_sf"/>
</dbReference>
<protein>
    <recommendedName>
        <fullName evidence="5">Serine acetyltransferase</fullName>
    </recommendedName>
</protein>
<keyword evidence="2" id="KW-0012">Acyltransferase</keyword>
<dbReference type="Proteomes" id="UP001329151">
    <property type="component" value="Chromosome"/>
</dbReference>
<evidence type="ECO:0000256" key="2">
    <source>
        <dbReference type="ARBA" id="ARBA00023315"/>
    </source>
</evidence>
<dbReference type="KEGG" id="lto:RGQ30_27480"/>
<reference evidence="3 4" key="1">
    <citation type="submission" date="2023-10" db="EMBL/GenBank/DDBJ databases">
        <title>Complete Genome Sequence of Limnobacter thiooxidans CS-K2T, Isolated from freshwater lake sediments in Bavaria, Germany.</title>
        <authorList>
            <person name="Naruki M."/>
            <person name="Watanabe A."/>
            <person name="Warashina T."/>
            <person name="Morita T."/>
            <person name="Arakawa K."/>
        </authorList>
    </citation>
    <scope>NUCLEOTIDE SEQUENCE [LARGE SCALE GENOMIC DNA]</scope>
    <source>
        <strain evidence="3 4">CS-K2</strain>
    </source>
</reference>
<name>A0AA86JM57_9BURK</name>
<dbReference type="Gene3D" id="2.160.10.10">
    <property type="entry name" value="Hexapeptide repeat proteins"/>
    <property type="match status" value="1"/>
</dbReference>
<dbReference type="AlphaFoldDB" id="A0AA86JM57"/>
<dbReference type="SUPFAM" id="SSF51161">
    <property type="entry name" value="Trimeric LpxA-like enzymes"/>
    <property type="match status" value="1"/>
</dbReference>
<accession>A0AA86JM57</accession>
<dbReference type="EMBL" id="AP028947">
    <property type="protein sequence ID" value="BET27247.1"/>
    <property type="molecule type" value="Genomic_DNA"/>
</dbReference>
<dbReference type="GO" id="GO:0006535">
    <property type="term" value="P:cysteine biosynthetic process from serine"/>
    <property type="evidence" value="ECO:0007669"/>
    <property type="project" value="InterPro"/>
</dbReference>
<gene>
    <name evidence="3" type="ORF">RGQ30_27480</name>
</gene>
<proteinExistence type="predicted"/>
<dbReference type="GO" id="GO:0005737">
    <property type="term" value="C:cytoplasm"/>
    <property type="evidence" value="ECO:0007669"/>
    <property type="project" value="InterPro"/>
</dbReference>
<evidence type="ECO:0000313" key="3">
    <source>
        <dbReference type="EMBL" id="BET27247.1"/>
    </source>
</evidence>
<sequence length="124" mass="12951">MLQWYWLLYRFVETVTGISLPKAAAIGAGLRIWHFGGIFIHPAVVMGRNCTLRQGVTLGDKGDGGAAPVVGDNVDFGSCAHVIGPVHIGSNVKVGALTIVLSNVPEGASVVGNPGRVVRQSPVH</sequence>
<keyword evidence="4" id="KW-1185">Reference proteome</keyword>
<dbReference type="PIRSF" id="PIRSF000441">
    <property type="entry name" value="CysE"/>
    <property type="match status" value="1"/>
</dbReference>
<dbReference type="InterPro" id="IPR005881">
    <property type="entry name" value="Ser_O-AcTrfase"/>
</dbReference>
<dbReference type="CDD" id="cd03354">
    <property type="entry name" value="LbH_SAT"/>
    <property type="match status" value="1"/>
</dbReference>
<evidence type="ECO:0000313" key="4">
    <source>
        <dbReference type="Proteomes" id="UP001329151"/>
    </source>
</evidence>
<dbReference type="PANTHER" id="PTHR42811">
    <property type="entry name" value="SERINE ACETYLTRANSFERASE"/>
    <property type="match status" value="1"/>
</dbReference>
<dbReference type="InterPro" id="IPR045304">
    <property type="entry name" value="LbH_SAT"/>
</dbReference>
<organism evidence="3 4">
    <name type="scientific">Limnobacter thiooxidans</name>
    <dbReference type="NCBI Taxonomy" id="131080"/>
    <lineage>
        <taxon>Bacteria</taxon>
        <taxon>Pseudomonadati</taxon>
        <taxon>Pseudomonadota</taxon>
        <taxon>Betaproteobacteria</taxon>
        <taxon>Burkholderiales</taxon>
        <taxon>Burkholderiaceae</taxon>
        <taxon>Limnobacter</taxon>
    </lineage>
</organism>
<evidence type="ECO:0008006" key="5">
    <source>
        <dbReference type="Google" id="ProtNLM"/>
    </source>
</evidence>
<evidence type="ECO:0000256" key="1">
    <source>
        <dbReference type="ARBA" id="ARBA00022679"/>
    </source>
</evidence>
<dbReference type="GO" id="GO:0009001">
    <property type="term" value="F:serine O-acetyltransferase activity"/>
    <property type="evidence" value="ECO:0007669"/>
    <property type="project" value="InterPro"/>
</dbReference>